<sequence length="176" mass="20131">MLREFTALIDAKVQEEKQTGKIPKIPKYGSCQNGLNKFLTPWGYACKISPSSGNLSHEPSIAFCRQDILGEGFVNGEIPTPKKGFYLWFAYYWKNDAEKFCLCIGRSREKDGEKECQKCLAYDKIIDPDGDAYYQESYDDLEADLEDITNDFLRFANEFNQIPTAYFELEPSSASH</sequence>
<accession>A0A2T6VBM5</accession>
<comment type="caution">
    <text evidence="1">The sequence shown here is derived from an EMBL/GenBank/DDBJ whole genome shotgun (WGS) entry which is preliminary data.</text>
</comment>
<name>A0A2T6VBM5_HELPX</name>
<dbReference type="Proteomes" id="UP000244700">
    <property type="component" value="Unassembled WGS sequence"/>
</dbReference>
<proteinExistence type="predicted"/>
<reference evidence="1 2" key="1">
    <citation type="submission" date="2018-01" db="EMBL/GenBank/DDBJ databases">
        <title>Helicobacter pylori genome-wide association study shows promise for predicting gastric cancer risk.</title>
        <authorList>
            <person name="Berthenet E."/>
            <person name="Yahara K."/>
            <person name="Thorell K."/>
            <person name="Pascoe B."/>
            <person name="Meric G."/>
            <person name="Mikhail J.M."/>
            <person name="Engstrand L."/>
            <person name="Enroth H."/>
            <person name="Burette A."/>
            <person name="Megraud F."/>
            <person name="Atherton J."/>
            <person name="Smith S."/>
            <person name="Wilkinson T.S."/>
            <person name="Hitchings M.D."/>
            <person name="Falush D."/>
            <person name="Sheppard S.K."/>
        </authorList>
    </citation>
    <scope>NUCLEOTIDE SEQUENCE [LARGE SCALE GENOMIC DNA]</scope>
    <source>
        <strain evidence="1 2">GIL237</strain>
    </source>
</reference>
<evidence type="ECO:0000313" key="1">
    <source>
        <dbReference type="EMBL" id="PUD75310.1"/>
    </source>
</evidence>
<evidence type="ECO:0000313" key="2">
    <source>
        <dbReference type="Proteomes" id="UP000244700"/>
    </source>
</evidence>
<evidence type="ECO:0008006" key="3">
    <source>
        <dbReference type="Google" id="ProtNLM"/>
    </source>
</evidence>
<organism evidence="1 2">
    <name type="scientific">Helicobacter pylori</name>
    <name type="common">Campylobacter pylori</name>
    <dbReference type="NCBI Taxonomy" id="210"/>
    <lineage>
        <taxon>Bacteria</taxon>
        <taxon>Pseudomonadati</taxon>
        <taxon>Campylobacterota</taxon>
        <taxon>Epsilonproteobacteria</taxon>
        <taxon>Campylobacterales</taxon>
        <taxon>Helicobacteraceae</taxon>
        <taxon>Helicobacter</taxon>
    </lineage>
</organism>
<protein>
    <recommendedName>
        <fullName evidence="3">McrBC restriction endonuclease system McrB subunit</fullName>
    </recommendedName>
</protein>
<dbReference type="AlphaFoldDB" id="A0A2T6VBM5"/>
<gene>
    <name evidence="1" type="ORF">C2R72_06240</name>
</gene>
<dbReference type="EMBL" id="QBQT01000384">
    <property type="protein sequence ID" value="PUD75310.1"/>
    <property type="molecule type" value="Genomic_DNA"/>
</dbReference>